<feature type="domain" description="SGNH hydrolase-type esterase" evidence="1">
    <location>
        <begin position="179"/>
        <end position="354"/>
    </location>
</feature>
<reference evidence="4" key="1">
    <citation type="submission" date="2016-10" db="EMBL/GenBank/DDBJ databases">
        <authorList>
            <person name="Varghese N."/>
            <person name="Submissions S."/>
        </authorList>
    </citation>
    <scope>NUCLEOTIDE SEQUENCE [LARGE SCALE GENOMIC DNA]</scope>
    <source>
        <strain evidence="4">DSM 23515</strain>
    </source>
</reference>
<organism evidence="3 4">
    <name type="scientific">Salegentibacter agarivorans</name>
    <dbReference type="NCBI Taxonomy" id="345907"/>
    <lineage>
        <taxon>Bacteria</taxon>
        <taxon>Pseudomonadati</taxon>
        <taxon>Bacteroidota</taxon>
        <taxon>Flavobacteriia</taxon>
        <taxon>Flavobacteriales</taxon>
        <taxon>Flavobacteriaceae</taxon>
        <taxon>Salegentibacter</taxon>
    </lineage>
</organism>
<dbReference type="InterPro" id="IPR051532">
    <property type="entry name" value="Ester_Hydrolysis_Enzymes"/>
</dbReference>
<evidence type="ECO:0000313" key="3">
    <source>
        <dbReference type="EMBL" id="SFG03578.1"/>
    </source>
</evidence>
<dbReference type="AlphaFoldDB" id="A0A1I2NIZ1"/>
<dbReference type="InterPro" id="IPR013830">
    <property type="entry name" value="SGNH_hydro"/>
</dbReference>
<keyword evidence="4" id="KW-1185">Reference proteome</keyword>
<dbReference type="Pfam" id="PF14607">
    <property type="entry name" value="GxDLY"/>
    <property type="match status" value="1"/>
</dbReference>
<evidence type="ECO:0000259" key="1">
    <source>
        <dbReference type="Pfam" id="PF14606"/>
    </source>
</evidence>
<dbReference type="Proteomes" id="UP000199116">
    <property type="component" value="Unassembled WGS sequence"/>
</dbReference>
<evidence type="ECO:0000313" key="4">
    <source>
        <dbReference type="Proteomes" id="UP000199116"/>
    </source>
</evidence>
<dbReference type="Gene3D" id="2.60.120.260">
    <property type="entry name" value="Galactose-binding domain-like"/>
    <property type="match status" value="1"/>
</dbReference>
<evidence type="ECO:0000259" key="2">
    <source>
        <dbReference type="Pfam" id="PF14607"/>
    </source>
</evidence>
<dbReference type="PANTHER" id="PTHR30383">
    <property type="entry name" value="THIOESTERASE 1/PROTEASE 1/LYSOPHOSPHOLIPASE L1"/>
    <property type="match status" value="1"/>
</dbReference>
<dbReference type="EMBL" id="FOOH01000022">
    <property type="protein sequence ID" value="SFG03578.1"/>
    <property type="molecule type" value="Genomic_DNA"/>
</dbReference>
<dbReference type="Pfam" id="PF14606">
    <property type="entry name" value="Lipase_GDSL_3"/>
    <property type="match status" value="1"/>
</dbReference>
<accession>A0A1I2NIZ1</accession>
<protein>
    <submittedName>
        <fullName evidence="3">Lysophospholipase L1</fullName>
    </submittedName>
</protein>
<gene>
    <name evidence="3" type="ORF">SAMN04488033_12223</name>
</gene>
<dbReference type="InterPro" id="IPR032740">
    <property type="entry name" value="GxDLY"/>
</dbReference>
<dbReference type="GO" id="GO:0016788">
    <property type="term" value="F:hydrolase activity, acting on ester bonds"/>
    <property type="evidence" value="ECO:0007669"/>
    <property type="project" value="UniProtKB-ARBA"/>
</dbReference>
<sequence>MKLNNKILILWMLYFFCWPIEAQQKDISYYCALDFTLKGKAKEINSEPYARIDATFVKRLPVKVQELAGNTSGLNLEFQTNSRKIYLKWKLDKYRVLGNMTPLAVNGFDLYCQTAGNWQYMASAVASSSENELELIRNMDGKNRIYKLYFPLYSGVQELEIGVENIASIKPVPRTKQPRVVIYGSSITQGASASRPGMTFTSIISRKLDVEIFNLGFSGSGKMEAEMAHILGQIAADVFILDCVPNISPQQIERRAIPFVTILREYRPDVPILMIESIFRETGHWDKKIGKRVHAQIQAFSEAFLKLKNRGEQKLFYLEGDNLIGEDHEATTDGVHLSDLGNHRMAIILEKKLQQILKLENK</sequence>
<proteinExistence type="predicted"/>
<dbReference type="Gene3D" id="3.40.50.1110">
    <property type="entry name" value="SGNH hydrolase"/>
    <property type="match status" value="1"/>
</dbReference>
<dbReference type="RefSeq" id="WP_093305700.1">
    <property type="nucleotide sequence ID" value="NZ_FOOH01000022.1"/>
</dbReference>
<dbReference type="InterPro" id="IPR036514">
    <property type="entry name" value="SGNH_hydro_sf"/>
</dbReference>
<dbReference type="PANTHER" id="PTHR30383:SF29">
    <property type="entry name" value="SGNH HYDROLASE-TYPE ESTERASE DOMAIN-CONTAINING PROTEIN"/>
    <property type="match status" value="1"/>
</dbReference>
<feature type="domain" description="SGNH hydrolase-type esterase N-terminal" evidence="2">
    <location>
        <begin position="29"/>
        <end position="168"/>
    </location>
</feature>
<name>A0A1I2NIZ1_9FLAO</name>
<dbReference type="SUPFAM" id="SSF52266">
    <property type="entry name" value="SGNH hydrolase"/>
    <property type="match status" value="1"/>
</dbReference>